<dbReference type="PANTHER" id="PTHR10336">
    <property type="entry name" value="PHOSPHOINOSITIDE-SPECIFIC PHOSPHOLIPASE C FAMILY PROTEIN"/>
    <property type="match status" value="1"/>
</dbReference>
<evidence type="ECO:0000256" key="4">
    <source>
        <dbReference type="ARBA" id="ARBA00023098"/>
    </source>
</evidence>
<feature type="domain" description="Ras-GEF" evidence="11">
    <location>
        <begin position="532"/>
        <end position="784"/>
    </location>
</feature>
<dbReference type="GO" id="GO:0004435">
    <property type="term" value="F:phosphatidylinositol-4,5-bisphosphate phospholipase C activity"/>
    <property type="evidence" value="ECO:0007669"/>
    <property type="project" value="UniProtKB-EC"/>
</dbReference>
<dbReference type="CDD" id="cd16203">
    <property type="entry name" value="EFh_PI-PLCepsilon"/>
    <property type="match status" value="1"/>
</dbReference>
<feature type="compositionally biased region" description="Polar residues" evidence="8">
    <location>
        <begin position="1190"/>
        <end position="1204"/>
    </location>
</feature>
<dbReference type="PROSITE" id="PS50008">
    <property type="entry name" value="PIPLC_Y_DOMAIN"/>
    <property type="match status" value="1"/>
</dbReference>
<dbReference type="SUPFAM" id="SSF49562">
    <property type="entry name" value="C2 domain (Calcium/lipid-binding domain, CaLB)"/>
    <property type="match status" value="1"/>
</dbReference>
<dbReference type="InterPro" id="IPR029071">
    <property type="entry name" value="Ubiquitin-like_domsf"/>
</dbReference>
<sequence>MFEEWSSCNLVKRERCDTKIVHGTVRPWRPHGDQQPVEVQLHPGDMDALPLPSSPDKHFSNGCCPVESLGAGSQQKVYLTVQPASKCSGCFHEVSRRQKLGPALCCSQSKQTTDVGKDSDILTQGARNSPPTYTLDEAGYVSQSIVGNFVCCGTDVHASVMELESREYSPLYNLRAVGDSNKKWFQGLRYTATTSGITRCKETTGGHMSDLESSLCSLPNSSMSATSDGFSFSLVEEMKSTITDISCAHGLRDGLISPGGNPKSKKCSTPVLLPVSPPNSLTELKMDEDNPLAFDRDTEEDVVHKRERSTVLVRRFFRDNQRVKKSICTGTRAIIRRLPSGGIGDNAWEAVCRRETDRFSGLSECSRPGGYGGYRPTFHSLRLQACQTLYGINGEMCFEACHRLGAEIRVANSIEVLLSSRKLLPSTDWRDLCCRKDKLPWLGGGGVSSYRATLQRTDISLYISGALLEEVRSIGHKGDDCPPPCVTTSPLGWAVLKERQLQSPMAGSTVVPTSPLAEVNKELSDLCPLLSFPEELAYILMEQELQLYSRILPLDYLRFLTQDLGAPDQPQPPCHTDLPFQPHLMSSCNRPHNAVEDLVTRFNEVSSWVTWMILTAGSMEEKRDVFSSLVQVARCCWNSGNYNTVMEFLAGLRSRKVLKMWQFMEPSDIETIRILKDAMAHHETSEEYRKLLSRAVHIPGCRVVPFCGVFLRELREVLDGAASLISLRSNNILQDTVEFVSEYNGQDNFLQRSGPDGLNQPEKEATAHSILQIIRSCNRSMESEDWDESEGAGDKCIAGSRKNSKDLYQNQFTVGDLFDSAVDLLDQSQGTDLQNTCERTQMAFAHSTELIPWYILSLHPHVHHFLQQGATVIHYDQDSHLTARCLLRLQPDNSVLTWAKLHIGGGALPGPYPGVDSSKLRNPTGSGAGGLTLPHFRPQYCGQAILNGLADGFLDLSVAKAVFMGHPGADIQMVCHQNKLSCGLCLEDCGLTLLYGLHTTDNRLLHFVAPRNTCRMLYIGLQSLLTAQRKMRKFPDQRLQWLRRKYVNLYQEDGRYEGPTLAQAIELFGGRRWSVGAGSTEKSCAQKNSHLNVNSNQKAVGSNKKKKKTLTRGDSGDATDEETVSKSGGLDDLGRSTPDPTGPLDQDHADSSSLVLPGPLSPFPSRSLTISTSSSSISSSTSATIHKAQMRTSLTLPSRGKSQSKSFQNLMVSDGTMTFTEFIELFKSFSIRSRKDLKDVFDTHAVPCGQSTHMSAPLYTHLNIDDRVTGLQPDLDLLTRNDLDLGLSIRVKRHISDNQKQISDAVAAASIVTNGTGVESASLGSLGMSVTHLNDFLVNYQGENYSHDDVLKIIQKFEPSASLRQTGWMSFEGFARYLMDKDNSASKLEESQLNVEELQYPLSYYYIASSHNTYLTAHQLKGESSVELYSQVLLQGCRSVELDCWDGDDGLPIIYHGHTLTTRIPFKDVVEAVNRSAFVTSDLPVILSIENHCSLPQQRKMAEIFKTVFGEKLVTKFLFERDFSDDPLLPSPWQLRGKILLKNKKLKAHQTPVDILKQKAHQFAQMQAQTNSVMPSIVTNEEEEEEEYEDEYDYEYESLSDADVLNQSTASFVPEDNILEDKQEGKPLTGERLPAETSDEVPKKMKKCENATHSKGVVFGKDLEEEFKLPRSKKEGSQIAQELSDLVIYCQAVKFPGLSSPNSSDSPRERKERKEVISPRGKCRRTIFGNTPGKGFPGDALTVMHSTSRGTASDVSRLNFEEPLTSPPQTCNTSLTSLIRTPKCYHVSSVNENAAKRLCRRYSQKLIQHTTGQLLRTYPAATRIDSTNPSPMMFWLHGIQLVAFNYQTDDLPLQLNAAMFEQNGGCGYVLKPPVLWDSSCPLYGRFTPLNREPEGLSPALISLTIISGQNVCPGISAASPCIEVDILGMQADVCHMRTKPVHRNPMNPIWNHRFHFPLLMAELAFLRFTVVEHNSSQTTAQRIIPLTALRTGYRHVQLRTQHNEALPVSSLFIYSRRTEDSGAAGSQPASQLFSTEEQRSAVENKVTVQGLLGLEPFTVVAVSERTTAGQLLGNILSTSSLFSFSSCFLMEEMLALPRERSDARDERGETRRPLLQRTIRPEEEVLRVVRSWNPNEGYLGRLCLKTRKKPVSEENTVMEKMEASCGLEDDSFLVEVHEVPPDQSLVTLRAPRHITANELIQQTLMKARQASLVLSAVSSNDYALIEEVVKEPPGRRLPARPAQRTLLEQECVFQSQGRWRGQGRFILRPREQAQRKETVREDCIRPVREDRRKGISLATELKRLTGRSRAVWIGAHACSETVNSKEERAAYCLHLSETRE</sequence>
<dbReference type="PANTHER" id="PTHR10336:SF6">
    <property type="entry name" value="1-PHOSPHATIDYLINOSITOL 4,5-BISPHOSPHATE PHOSPHODIESTERASE EPSILON-1"/>
    <property type="match status" value="1"/>
</dbReference>
<dbReference type="SMART" id="SM00147">
    <property type="entry name" value="RasGEF"/>
    <property type="match status" value="1"/>
</dbReference>
<comment type="caution">
    <text evidence="13">The sequence shown here is derived from an EMBL/GenBank/DDBJ whole genome shotgun (WGS) entry which is preliminary data.</text>
</comment>
<feature type="region of interest" description="Disordered" evidence="8">
    <location>
        <begin position="1618"/>
        <end position="1645"/>
    </location>
</feature>
<evidence type="ECO:0000256" key="1">
    <source>
        <dbReference type="ARBA" id="ARBA00012368"/>
    </source>
</evidence>
<dbReference type="CDD" id="cd08596">
    <property type="entry name" value="PI-PLCc_epsilon"/>
    <property type="match status" value="1"/>
</dbReference>
<feature type="region of interest" description="Disordered" evidence="8">
    <location>
        <begin position="1699"/>
        <end position="1719"/>
    </location>
</feature>
<evidence type="ECO:0000256" key="7">
    <source>
        <dbReference type="RuleBase" id="RU361133"/>
    </source>
</evidence>
<dbReference type="SUPFAM" id="SSF51695">
    <property type="entry name" value="PLC-like phosphodiesterases"/>
    <property type="match status" value="1"/>
</dbReference>
<dbReference type="PROSITE" id="PS50200">
    <property type="entry name" value="RA"/>
    <property type="match status" value="1"/>
</dbReference>
<dbReference type="PROSITE" id="PS50004">
    <property type="entry name" value="C2"/>
    <property type="match status" value="1"/>
</dbReference>
<organism evidence="13 14">
    <name type="scientific">Umbra pygmaea</name>
    <name type="common">Eastern mudminnow</name>
    <dbReference type="NCBI Taxonomy" id="75934"/>
    <lineage>
        <taxon>Eukaryota</taxon>
        <taxon>Metazoa</taxon>
        <taxon>Chordata</taxon>
        <taxon>Craniata</taxon>
        <taxon>Vertebrata</taxon>
        <taxon>Euteleostomi</taxon>
        <taxon>Actinopterygii</taxon>
        <taxon>Neopterygii</taxon>
        <taxon>Teleostei</taxon>
        <taxon>Protacanthopterygii</taxon>
        <taxon>Esociformes</taxon>
        <taxon>Umbridae</taxon>
        <taxon>Umbra</taxon>
    </lineage>
</organism>
<dbReference type="CDD" id="cd00275">
    <property type="entry name" value="C2_PLC_like"/>
    <property type="match status" value="1"/>
</dbReference>
<evidence type="ECO:0000313" key="13">
    <source>
        <dbReference type="EMBL" id="KAL0964579.1"/>
    </source>
</evidence>
<dbReference type="Pfam" id="PF00388">
    <property type="entry name" value="PI-PLC-X"/>
    <property type="match status" value="1"/>
</dbReference>
<dbReference type="InterPro" id="IPR046973">
    <property type="entry name" value="PLC-epsilon1_cat"/>
</dbReference>
<dbReference type="SUPFAM" id="SSF54236">
    <property type="entry name" value="Ubiquitin-like"/>
    <property type="match status" value="2"/>
</dbReference>
<dbReference type="SUPFAM" id="SSF47473">
    <property type="entry name" value="EF-hand"/>
    <property type="match status" value="1"/>
</dbReference>
<keyword evidence="6" id="KW-0344">Guanine-nucleotide releasing factor</keyword>
<dbReference type="InterPro" id="IPR035892">
    <property type="entry name" value="C2_domain_sf"/>
</dbReference>
<dbReference type="InterPro" id="IPR046974">
    <property type="entry name" value="PLC_epsilon1_EF"/>
</dbReference>
<dbReference type="Gene3D" id="2.60.40.150">
    <property type="entry name" value="C2 domain"/>
    <property type="match status" value="1"/>
</dbReference>
<dbReference type="Proteomes" id="UP001557470">
    <property type="component" value="Unassembled WGS sequence"/>
</dbReference>
<feature type="domain" description="Ras-associating" evidence="12">
    <location>
        <begin position="2174"/>
        <end position="2272"/>
    </location>
</feature>
<dbReference type="SUPFAM" id="SSF48366">
    <property type="entry name" value="Ras GEF"/>
    <property type="match status" value="1"/>
</dbReference>
<dbReference type="InterPro" id="IPR015359">
    <property type="entry name" value="PLC_EF-hand-like"/>
</dbReference>
<dbReference type="Pfam" id="PF00168">
    <property type="entry name" value="C2"/>
    <property type="match status" value="1"/>
</dbReference>
<comment type="catalytic activity">
    <reaction evidence="7">
        <text>a 1,2-diacyl-sn-glycero-3-phospho-(1D-myo-inositol-4,5-bisphosphate) + H2O = 1D-myo-inositol 1,4,5-trisphosphate + a 1,2-diacyl-sn-glycerol + H(+)</text>
        <dbReference type="Rhea" id="RHEA:33179"/>
        <dbReference type="ChEBI" id="CHEBI:15377"/>
        <dbReference type="ChEBI" id="CHEBI:15378"/>
        <dbReference type="ChEBI" id="CHEBI:17815"/>
        <dbReference type="ChEBI" id="CHEBI:58456"/>
        <dbReference type="ChEBI" id="CHEBI:203600"/>
        <dbReference type="EC" id="3.1.4.11"/>
    </reaction>
</comment>
<protein>
    <recommendedName>
        <fullName evidence="1 7">Phosphoinositide phospholipase C</fullName>
        <ecNumber evidence="1 7">3.1.4.11</ecNumber>
    </recommendedName>
</protein>
<dbReference type="InterPro" id="IPR011992">
    <property type="entry name" value="EF-hand-dom_pair"/>
</dbReference>
<keyword evidence="3 7" id="KW-0442">Lipid degradation</keyword>
<evidence type="ECO:0000259" key="11">
    <source>
        <dbReference type="PROSITE" id="PS50009"/>
    </source>
</evidence>
<dbReference type="SMART" id="SM00148">
    <property type="entry name" value="PLCXc"/>
    <property type="match status" value="1"/>
</dbReference>
<dbReference type="Pfam" id="PF09279">
    <property type="entry name" value="EF-hand_like"/>
    <property type="match status" value="1"/>
</dbReference>
<dbReference type="EC" id="3.1.4.11" evidence="1 7"/>
<dbReference type="PRINTS" id="PR00390">
    <property type="entry name" value="PHPHLIPASEC"/>
</dbReference>
<keyword evidence="4 7" id="KW-0443">Lipid metabolism</keyword>
<dbReference type="GO" id="GO:0016042">
    <property type="term" value="P:lipid catabolic process"/>
    <property type="evidence" value="ECO:0007669"/>
    <property type="project" value="UniProtKB-KW"/>
</dbReference>
<feature type="compositionally biased region" description="Low complexity" evidence="8">
    <location>
        <begin position="1151"/>
        <end position="1185"/>
    </location>
</feature>
<dbReference type="FunFam" id="2.60.40.150:FF:000085">
    <property type="entry name" value="Phosphoinositide phospholipase C"/>
    <property type="match status" value="1"/>
</dbReference>
<dbReference type="InterPro" id="IPR023578">
    <property type="entry name" value="Ras_GEF_dom_sf"/>
</dbReference>
<dbReference type="InterPro" id="IPR017946">
    <property type="entry name" value="PLC-like_Pdiesterase_TIM-brl"/>
</dbReference>
<dbReference type="InterPro" id="IPR001895">
    <property type="entry name" value="RASGEF_cat_dom"/>
</dbReference>
<dbReference type="EMBL" id="JAGEUA010000010">
    <property type="protein sequence ID" value="KAL0964579.1"/>
    <property type="molecule type" value="Genomic_DNA"/>
</dbReference>
<gene>
    <name evidence="13" type="ORF">UPYG_G00325890</name>
</gene>
<keyword evidence="14" id="KW-1185">Reference proteome</keyword>
<accession>A0ABD0W1A5</accession>
<evidence type="ECO:0000256" key="6">
    <source>
        <dbReference type="PROSITE-ProRule" id="PRU00168"/>
    </source>
</evidence>
<name>A0ABD0W1A5_UMBPY</name>
<dbReference type="Pfam" id="PF00617">
    <property type="entry name" value="RasGEF"/>
    <property type="match status" value="1"/>
</dbReference>
<feature type="compositionally biased region" description="Basic and acidic residues" evidence="8">
    <location>
        <begin position="1706"/>
        <end position="1717"/>
    </location>
</feature>
<feature type="region of interest" description="Disordered" evidence="8">
    <location>
        <begin position="1092"/>
        <end position="1204"/>
    </location>
</feature>
<keyword evidence="5" id="KW-0807">Transducer</keyword>
<dbReference type="GO" id="GO:0007165">
    <property type="term" value="P:signal transduction"/>
    <property type="evidence" value="ECO:0007669"/>
    <property type="project" value="UniProtKB-KW"/>
</dbReference>
<dbReference type="InterPro" id="IPR000909">
    <property type="entry name" value="PLipase_C_PInositol-sp_X_dom"/>
</dbReference>
<evidence type="ECO:0000259" key="12">
    <source>
        <dbReference type="PROSITE" id="PS50200"/>
    </source>
</evidence>
<dbReference type="PROSITE" id="PS50009">
    <property type="entry name" value="RASGEF_CAT"/>
    <property type="match status" value="1"/>
</dbReference>
<dbReference type="SMART" id="SM00239">
    <property type="entry name" value="C2"/>
    <property type="match status" value="1"/>
</dbReference>
<evidence type="ECO:0000256" key="2">
    <source>
        <dbReference type="ARBA" id="ARBA00022801"/>
    </source>
</evidence>
<keyword evidence="2 7" id="KW-0378">Hydrolase</keyword>
<feature type="domain" description="C2" evidence="9">
    <location>
        <begin position="1881"/>
        <end position="2006"/>
    </location>
</feature>
<dbReference type="SMART" id="SM00314">
    <property type="entry name" value="RA"/>
    <property type="match status" value="1"/>
</dbReference>
<evidence type="ECO:0000256" key="3">
    <source>
        <dbReference type="ARBA" id="ARBA00022963"/>
    </source>
</evidence>
<dbReference type="InterPro" id="IPR036964">
    <property type="entry name" value="RASGEF_cat_dom_sf"/>
</dbReference>
<dbReference type="Gene3D" id="3.20.20.190">
    <property type="entry name" value="Phosphatidylinositol (PI) phosphodiesterase"/>
    <property type="match status" value="2"/>
</dbReference>
<evidence type="ECO:0000259" key="10">
    <source>
        <dbReference type="PROSITE" id="PS50008"/>
    </source>
</evidence>
<dbReference type="SMART" id="SM00149">
    <property type="entry name" value="PLCYc"/>
    <property type="match status" value="1"/>
</dbReference>
<dbReference type="Gene3D" id="3.10.20.90">
    <property type="entry name" value="Phosphatidylinositol 3-kinase Catalytic Subunit, Chain A, domain 1"/>
    <property type="match status" value="2"/>
</dbReference>
<dbReference type="InterPro" id="IPR001711">
    <property type="entry name" value="PLipase_C_Pinositol-sp_Y"/>
</dbReference>
<dbReference type="Pfam" id="PF00387">
    <property type="entry name" value="PI-PLC-Y"/>
    <property type="match status" value="1"/>
</dbReference>
<evidence type="ECO:0000259" key="9">
    <source>
        <dbReference type="PROSITE" id="PS50004"/>
    </source>
</evidence>
<dbReference type="PROSITE" id="PS50007">
    <property type="entry name" value="PIPLC_X_DOMAIN"/>
    <property type="match status" value="1"/>
</dbReference>
<dbReference type="InterPro" id="IPR000159">
    <property type="entry name" value="RA_dom"/>
</dbReference>
<evidence type="ECO:0000256" key="5">
    <source>
        <dbReference type="ARBA" id="ARBA00023224"/>
    </source>
</evidence>
<feature type="domain" description="PI-PLC Y-box" evidence="10">
    <location>
        <begin position="1785"/>
        <end position="1875"/>
    </location>
</feature>
<dbReference type="InterPro" id="IPR000008">
    <property type="entry name" value="C2_dom"/>
</dbReference>
<dbReference type="FunFam" id="3.20.20.190:FF:000039">
    <property type="entry name" value="Phosphoinositide phospholipase C"/>
    <property type="match status" value="1"/>
</dbReference>
<dbReference type="GO" id="GO:0005085">
    <property type="term" value="F:guanyl-nucleotide exchange factor activity"/>
    <property type="evidence" value="ECO:0007669"/>
    <property type="project" value="UniProtKB-KW"/>
</dbReference>
<reference evidence="13 14" key="1">
    <citation type="submission" date="2024-06" db="EMBL/GenBank/DDBJ databases">
        <authorList>
            <person name="Pan Q."/>
            <person name="Wen M."/>
            <person name="Jouanno E."/>
            <person name="Zahm M."/>
            <person name="Klopp C."/>
            <person name="Cabau C."/>
            <person name="Louis A."/>
            <person name="Berthelot C."/>
            <person name="Parey E."/>
            <person name="Roest Crollius H."/>
            <person name="Montfort J."/>
            <person name="Robinson-Rechavi M."/>
            <person name="Bouchez O."/>
            <person name="Lampietro C."/>
            <person name="Lopez Roques C."/>
            <person name="Donnadieu C."/>
            <person name="Postlethwait J."/>
            <person name="Bobe J."/>
            <person name="Verreycken H."/>
            <person name="Guiguen Y."/>
        </authorList>
    </citation>
    <scope>NUCLEOTIDE SEQUENCE [LARGE SCALE GENOMIC DNA]</scope>
    <source>
        <strain evidence="13">Up_M1</strain>
        <tissue evidence="13">Testis</tissue>
    </source>
</reference>
<evidence type="ECO:0000313" key="14">
    <source>
        <dbReference type="Proteomes" id="UP001557470"/>
    </source>
</evidence>
<dbReference type="Gene3D" id="1.10.238.10">
    <property type="entry name" value="EF-hand"/>
    <property type="match status" value="1"/>
</dbReference>
<dbReference type="InterPro" id="IPR001192">
    <property type="entry name" value="PI-PLC_fam"/>
</dbReference>
<evidence type="ECO:0000256" key="8">
    <source>
        <dbReference type="SAM" id="MobiDB-lite"/>
    </source>
</evidence>
<proteinExistence type="predicted"/>
<dbReference type="Pfam" id="PF00788">
    <property type="entry name" value="RA"/>
    <property type="match status" value="1"/>
</dbReference>
<dbReference type="Gene3D" id="1.10.840.10">
    <property type="entry name" value="Ras guanine-nucleotide exchange factors catalytic domain"/>
    <property type="match status" value="1"/>
</dbReference>